<name>A0A438KKP9_VITVI</name>
<dbReference type="InterPro" id="IPR036312">
    <property type="entry name" value="Bifun_inhib/LTP/seed_sf"/>
</dbReference>
<dbReference type="Gene3D" id="1.10.110.10">
    <property type="entry name" value="Plant lipid-transfer and hydrophobic proteins"/>
    <property type="match status" value="1"/>
</dbReference>
<dbReference type="Pfam" id="PF14368">
    <property type="entry name" value="LTP_2"/>
    <property type="match status" value="1"/>
</dbReference>
<dbReference type="GO" id="GO:0006869">
    <property type="term" value="P:lipid transport"/>
    <property type="evidence" value="ECO:0007669"/>
    <property type="project" value="InterPro"/>
</dbReference>
<evidence type="ECO:0000256" key="10">
    <source>
        <dbReference type="SAM" id="SignalP"/>
    </source>
</evidence>
<proteinExistence type="inferred from homology"/>
<keyword evidence="6" id="KW-1015">Disulfide bond</keyword>
<comment type="caution">
    <text evidence="12">The sequence shown here is derived from an EMBL/GenBank/DDBJ whole genome shotgun (WGS) entry which is preliminary data.</text>
</comment>
<comment type="subcellular location">
    <subcellularLocation>
        <location evidence="1">Cell membrane</location>
        <topology evidence="1">Lipid-anchor</topology>
        <topology evidence="1">GPI-anchor</topology>
    </subcellularLocation>
</comment>
<dbReference type="InterPro" id="IPR016140">
    <property type="entry name" value="Bifunc_inhib/LTP/seed_store"/>
</dbReference>
<evidence type="ECO:0000313" key="13">
    <source>
        <dbReference type="Proteomes" id="UP000288805"/>
    </source>
</evidence>
<organism evidence="12 13">
    <name type="scientific">Vitis vinifera</name>
    <name type="common">Grape</name>
    <dbReference type="NCBI Taxonomy" id="29760"/>
    <lineage>
        <taxon>Eukaryota</taxon>
        <taxon>Viridiplantae</taxon>
        <taxon>Streptophyta</taxon>
        <taxon>Embryophyta</taxon>
        <taxon>Tracheophyta</taxon>
        <taxon>Spermatophyta</taxon>
        <taxon>Magnoliopsida</taxon>
        <taxon>eudicotyledons</taxon>
        <taxon>Gunneridae</taxon>
        <taxon>Pentapetalae</taxon>
        <taxon>rosids</taxon>
        <taxon>Vitales</taxon>
        <taxon>Vitaceae</taxon>
        <taxon>Viteae</taxon>
        <taxon>Vitis</taxon>
    </lineage>
</organism>
<comment type="similarity">
    <text evidence="2">Belongs to the plant LTP family.</text>
</comment>
<dbReference type="SUPFAM" id="SSF47699">
    <property type="entry name" value="Bifunctional inhibitor/lipid-transfer protein/seed storage 2S albumin"/>
    <property type="match status" value="1"/>
</dbReference>
<feature type="signal peptide" evidence="10">
    <location>
        <begin position="1"/>
        <end position="24"/>
    </location>
</feature>
<evidence type="ECO:0000256" key="3">
    <source>
        <dbReference type="ARBA" id="ARBA00022475"/>
    </source>
</evidence>
<dbReference type="GO" id="GO:0005886">
    <property type="term" value="C:plasma membrane"/>
    <property type="evidence" value="ECO:0007669"/>
    <property type="project" value="UniProtKB-SubCell"/>
</dbReference>
<protein>
    <submittedName>
        <fullName evidence="12">Non-specific lipid-transfer protein-like protein</fullName>
    </submittedName>
</protein>
<evidence type="ECO:0000256" key="8">
    <source>
        <dbReference type="ARBA" id="ARBA00023288"/>
    </source>
</evidence>
<keyword evidence="5 10" id="KW-0732">Signal</keyword>
<dbReference type="AlphaFoldDB" id="A0A438KKP9"/>
<keyword evidence="4" id="KW-0336">GPI-anchor</keyword>
<dbReference type="CDD" id="cd00010">
    <property type="entry name" value="AAI_LTSS"/>
    <property type="match status" value="1"/>
</dbReference>
<dbReference type="PRINTS" id="PR00382">
    <property type="entry name" value="LIPIDTRNSFER"/>
</dbReference>
<evidence type="ECO:0000256" key="6">
    <source>
        <dbReference type="ARBA" id="ARBA00023157"/>
    </source>
</evidence>
<dbReference type="EMBL" id="QGNW01000004">
    <property type="protein sequence ID" value="RVX21760.1"/>
    <property type="molecule type" value="Genomic_DNA"/>
</dbReference>
<dbReference type="FunFam" id="1.10.110.10:FF:000001">
    <property type="entry name" value="Bifunctional inhibitor/lipid-transfer protein/seed storage 2S albumin superfamily protein"/>
    <property type="match status" value="1"/>
</dbReference>
<feature type="compositionally biased region" description="Low complexity" evidence="9">
    <location>
        <begin position="131"/>
        <end position="146"/>
    </location>
</feature>
<evidence type="ECO:0000256" key="7">
    <source>
        <dbReference type="ARBA" id="ARBA00023180"/>
    </source>
</evidence>
<evidence type="ECO:0000256" key="5">
    <source>
        <dbReference type="ARBA" id="ARBA00022729"/>
    </source>
</evidence>
<dbReference type="OrthoDB" id="911994at2759"/>
<evidence type="ECO:0000256" key="4">
    <source>
        <dbReference type="ARBA" id="ARBA00022622"/>
    </source>
</evidence>
<dbReference type="InterPro" id="IPR043325">
    <property type="entry name" value="LTSS"/>
</dbReference>
<dbReference type="InterPro" id="IPR000528">
    <property type="entry name" value="Plant_nsLTP"/>
</dbReference>
<dbReference type="GO" id="GO:0098552">
    <property type="term" value="C:side of membrane"/>
    <property type="evidence" value="ECO:0007669"/>
    <property type="project" value="UniProtKB-KW"/>
</dbReference>
<feature type="region of interest" description="Disordered" evidence="9">
    <location>
        <begin position="106"/>
        <end position="150"/>
    </location>
</feature>
<keyword evidence="4" id="KW-0472">Membrane</keyword>
<evidence type="ECO:0000256" key="2">
    <source>
        <dbReference type="ARBA" id="ARBA00009748"/>
    </source>
</evidence>
<gene>
    <name evidence="12" type="primary">VvCHDp000088_2</name>
    <name evidence="12" type="ORF">CK203_001210</name>
</gene>
<dbReference type="SMART" id="SM00499">
    <property type="entry name" value="AAI"/>
    <property type="match status" value="1"/>
</dbReference>
<dbReference type="GO" id="GO:0008289">
    <property type="term" value="F:lipid binding"/>
    <property type="evidence" value="ECO:0007669"/>
    <property type="project" value="InterPro"/>
</dbReference>
<reference evidence="12 13" key="1">
    <citation type="journal article" date="2018" name="PLoS Genet.">
        <title>Population sequencing reveals clonal diversity and ancestral inbreeding in the grapevine cultivar Chardonnay.</title>
        <authorList>
            <person name="Roach M.J."/>
            <person name="Johnson D.L."/>
            <person name="Bohlmann J."/>
            <person name="van Vuuren H.J."/>
            <person name="Jones S.J."/>
            <person name="Pretorius I.S."/>
            <person name="Schmidt S.A."/>
            <person name="Borneman A.R."/>
        </authorList>
    </citation>
    <scope>NUCLEOTIDE SEQUENCE [LARGE SCALE GENOMIC DNA]</scope>
    <source>
        <strain evidence="13">cv. Chardonnay</strain>
        <tissue evidence="12">Leaf</tissue>
    </source>
</reference>
<feature type="chain" id="PRO_5019545042" evidence="10">
    <location>
        <begin position="25"/>
        <end position="181"/>
    </location>
</feature>
<dbReference type="Proteomes" id="UP000288805">
    <property type="component" value="Unassembled WGS sequence"/>
</dbReference>
<evidence type="ECO:0000256" key="1">
    <source>
        <dbReference type="ARBA" id="ARBA00004609"/>
    </source>
</evidence>
<evidence type="ECO:0000313" key="12">
    <source>
        <dbReference type="EMBL" id="RVX21760.1"/>
    </source>
</evidence>
<evidence type="ECO:0000259" key="11">
    <source>
        <dbReference type="SMART" id="SM00499"/>
    </source>
</evidence>
<keyword evidence="3" id="KW-1003">Cell membrane</keyword>
<accession>A0A438KKP9</accession>
<keyword evidence="8" id="KW-0449">Lipoprotein</keyword>
<sequence>MALRVTGMGLVVVLSAMLWAKAMAQSGCTTVLIGMAPCLNYITGSSSSPSSSCCSQLASVVQSQPRCLCVALNGGGAALGITINRTLALALPGACNVQTPPVSQCDAADGPATPPLLASPMGSPEGTPDFPTSSSVSGGGSKTVPSNGADSSDGSIIMKMCPQLIAILLFMASYASVSSSL</sequence>
<feature type="domain" description="Bifunctional inhibitor/plant lipid transfer protein/seed storage helical" evidence="11">
    <location>
        <begin position="28"/>
        <end position="105"/>
    </location>
</feature>
<keyword evidence="7" id="KW-0325">Glycoprotein</keyword>
<evidence type="ECO:0000256" key="9">
    <source>
        <dbReference type="SAM" id="MobiDB-lite"/>
    </source>
</evidence>
<dbReference type="PANTHER" id="PTHR33044">
    <property type="entry name" value="BIFUNCTIONAL INHIBITOR/LIPID-TRANSFER PROTEIN/SEED STORAGE 2S ALBUMIN SUPERFAMILY PROTEIN-RELATED"/>
    <property type="match status" value="1"/>
</dbReference>
<dbReference type="KEGG" id="vvi:100263007"/>